<sequence>MISAVVHPSKLFASSSLNVQFVVLSLVYVVTCFVLLGVCASDHLCPTVSTLSRAHSSTTSTRSRGVLAAVILAWCNSSPDLITNFMSWTSSNSAPALSVGEVLGSCGFILCVVQGALFIVMSPTGTRLEPSQALHLQHDLAFALVAVAVMLYVSIRNQVTLLNCLAMLGIYVGYIVSKTWGSTDDTNELSLELSGLQGPVSSSNNDMEPTLKFSVLSALDYTALYDAMQQPKGQPLATDLDAITLQTLETQDHDAQYVPPRPLSEPPNTLPQQMKGANPNKVLPHSSPSTFERYRDNEDTALLNDVNDANEDGFPIAYSDTFRMRLLRLHEGILYLFAPQLLNFNGQPVYSKILAIAMVPSTVILRLTCPQFDGLLRDSTISGNRTTLESKTFVLLLAHSVCAPVCIILLVSVLLDSQITWWSILVCMVVTFGLLASAIAFRWQVTEVNRFSLHDTEVHDSRAAYKLGTLEQYYLTVLNSLGIFNCVLWIAVFANALVEVMVIYQNLTNISEGVLGLTIFSWGNSVSDLVSNVAMCKFHLKVGSQSRDEQAQLASRYFFIALSACLGGILLNILIGVGLSGFISMLVNANGNSVDSTKFWLYRSVSLQGQAPDYKFIVSSAFILAQNVVLLIAFSGLEVVSQWVTQYSHCVGIIFCSWWGLATLINVIIETTTNSSSAS</sequence>
<dbReference type="GO" id="GO:0006874">
    <property type="term" value="P:intracellular calcium ion homeostasis"/>
    <property type="evidence" value="ECO:0007669"/>
    <property type="project" value="EnsemblFungi"/>
</dbReference>
<feature type="transmembrane region" description="Helical" evidence="7">
    <location>
        <begin position="133"/>
        <end position="153"/>
    </location>
</feature>
<dbReference type="HOGENOM" id="CLU_004979_2_1_1"/>
<evidence type="ECO:0000256" key="2">
    <source>
        <dbReference type="ARBA" id="ARBA00008170"/>
    </source>
</evidence>
<dbReference type="AlphaFoldDB" id="A0A0C7NBV2"/>
<feature type="transmembrane region" description="Helical" evidence="7">
    <location>
        <begin position="159"/>
        <end position="176"/>
    </location>
</feature>
<dbReference type="Proteomes" id="UP000054304">
    <property type="component" value="Unassembled WGS sequence"/>
</dbReference>
<evidence type="ECO:0000256" key="6">
    <source>
        <dbReference type="ARBA" id="ARBA00023136"/>
    </source>
</evidence>
<dbReference type="GO" id="GO:0016020">
    <property type="term" value="C:membrane"/>
    <property type="evidence" value="ECO:0007669"/>
    <property type="project" value="UniProtKB-SubCell"/>
</dbReference>
<dbReference type="STRING" id="1245769.A0A0C7NBV2"/>
<comment type="similarity">
    <text evidence="2">Belongs to the Ca(2+):cation antiporter (CaCA) (TC 2.A.19) family.</text>
</comment>
<evidence type="ECO:0000256" key="4">
    <source>
        <dbReference type="ARBA" id="ARBA00022692"/>
    </source>
</evidence>
<organism evidence="9 10">
    <name type="scientific">Lachancea lanzarotensis</name>
    <dbReference type="NCBI Taxonomy" id="1245769"/>
    <lineage>
        <taxon>Eukaryota</taxon>
        <taxon>Fungi</taxon>
        <taxon>Dikarya</taxon>
        <taxon>Ascomycota</taxon>
        <taxon>Saccharomycotina</taxon>
        <taxon>Saccharomycetes</taxon>
        <taxon>Saccharomycetales</taxon>
        <taxon>Saccharomycetaceae</taxon>
        <taxon>Lachancea</taxon>
    </lineage>
</organism>
<dbReference type="EMBL" id="LN736368">
    <property type="protein sequence ID" value="CEP63865.1"/>
    <property type="molecule type" value="Genomic_DNA"/>
</dbReference>
<feature type="transmembrane region" description="Helical" evidence="7">
    <location>
        <begin position="20"/>
        <end position="44"/>
    </location>
</feature>
<dbReference type="GeneID" id="34687386"/>
<gene>
    <name evidence="9" type="ORF">LALA0_S09e04236g</name>
</gene>
<feature type="transmembrane region" description="Helical" evidence="7">
    <location>
        <begin position="473"/>
        <end position="494"/>
    </location>
</feature>
<evidence type="ECO:0000256" key="3">
    <source>
        <dbReference type="ARBA" id="ARBA00022448"/>
    </source>
</evidence>
<evidence type="ECO:0000256" key="7">
    <source>
        <dbReference type="SAM" id="Phobius"/>
    </source>
</evidence>
<dbReference type="OrthoDB" id="407410at2759"/>
<feature type="transmembrane region" description="Helical" evidence="7">
    <location>
        <begin position="514"/>
        <end position="536"/>
    </location>
</feature>
<evidence type="ECO:0000256" key="1">
    <source>
        <dbReference type="ARBA" id="ARBA00004141"/>
    </source>
</evidence>
<accession>A0A0C7NBV2</accession>
<feature type="transmembrane region" description="Helical" evidence="7">
    <location>
        <begin position="393"/>
        <end position="415"/>
    </location>
</feature>
<keyword evidence="5 7" id="KW-1133">Transmembrane helix</keyword>
<keyword evidence="6 7" id="KW-0472">Membrane</keyword>
<dbReference type="InterPro" id="IPR051359">
    <property type="entry name" value="CaCA_antiporter"/>
</dbReference>
<evidence type="ECO:0000313" key="9">
    <source>
        <dbReference type="EMBL" id="CEP63865.1"/>
    </source>
</evidence>
<proteinExistence type="inferred from homology"/>
<feature type="transmembrane region" description="Helical" evidence="7">
    <location>
        <begin position="421"/>
        <end position="441"/>
    </location>
</feature>
<feature type="transmembrane region" description="Helical" evidence="7">
    <location>
        <begin position="616"/>
        <end position="637"/>
    </location>
</feature>
<dbReference type="Gene3D" id="1.20.1420.30">
    <property type="entry name" value="NCX, central ion-binding region"/>
    <property type="match status" value="2"/>
</dbReference>
<dbReference type="InterPro" id="IPR044880">
    <property type="entry name" value="NCX_ion-bd_dom_sf"/>
</dbReference>
<dbReference type="RefSeq" id="XP_022630077.1">
    <property type="nucleotide sequence ID" value="XM_022770770.1"/>
</dbReference>
<protein>
    <submittedName>
        <fullName evidence="9">LALA0S09e04236g1_1</fullName>
    </submittedName>
</protein>
<feature type="domain" description="Sodium/calcium exchanger membrane region" evidence="8">
    <location>
        <begin position="482"/>
        <end position="666"/>
    </location>
</feature>
<feature type="domain" description="Sodium/calcium exchanger membrane region" evidence="8">
    <location>
        <begin position="27"/>
        <end position="179"/>
    </location>
</feature>
<keyword evidence="4 7" id="KW-0812">Transmembrane</keyword>
<dbReference type="Pfam" id="PF01699">
    <property type="entry name" value="Na_Ca_ex"/>
    <property type="match status" value="2"/>
</dbReference>
<feature type="transmembrane region" description="Helical" evidence="7">
    <location>
        <begin position="102"/>
        <end position="121"/>
    </location>
</feature>
<name>A0A0C7NBV2_9SACH</name>
<evidence type="ECO:0000259" key="8">
    <source>
        <dbReference type="Pfam" id="PF01699"/>
    </source>
</evidence>
<dbReference type="GO" id="GO:0008324">
    <property type="term" value="F:monoatomic cation transmembrane transporter activity"/>
    <property type="evidence" value="ECO:0007669"/>
    <property type="project" value="TreeGrafter"/>
</dbReference>
<dbReference type="GO" id="GO:0070316">
    <property type="term" value="P:regulation of G0 to G1 transition"/>
    <property type="evidence" value="ECO:0007669"/>
    <property type="project" value="EnsemblFungi"/>
</dbReference>
<dbReference type="PANTHER" id="PTHR12266:SF0">
    <property type="entry name" value="MITOCHONDRIAL SODIUM_CALCIUM EXCHANGER PROTEIN"/>
    <property type="match status" value="1"/>
</dbReference>
<dbReference type="InterPro" id="IPR004837">
    <property type="entry name" value="NaCa_Exmemb"/>
</dbReference>
<evidence type="ECO:0000256" key="5">
    <source>
        <dbReference type="ARBA" id="ARBA00022989"/>
    </source>
</evidence>
<feature type="transmembrane region" description="Helical" evidence="7">
    <location>
        <begin position="557"/>
        <end position="583"/>
    </location>
</feature>
<evidence type="ECO:0000313" key="10">
    <source>
        <dbReference type="Proteomes" id="UP000054304"/>
    </source>
</evidence>
<keyword evidence="10" id="KW-1185">Reference proteome</keyword>
<feature type="transmembrane region" description="Helical" evidence="7">
    <location>
        <begin position="649"/>
        <end position="669"/>
    </location>
</feature>
<comment type="subcellular location">
    <subcellularLocation>
        <location evidence="1">Membrane</location>
        <topology evidence="1">Multi-pass membrane protein</topology>
    </subcellularLocation>
</comment>
<reference evidence="9 10" key="1">
    <citation type="submission" date="2014-12" db="EMBL/GenBank/DDBJ databases">
        <authorList>
            <person name="Neuveglise Cecile"/>
        </authorList>
    </citation>
    <scope>NUCLEOTIDE SEQUENCE [LARGE SCALE GENOMIC DNA]</scope>
    <source>
        <strain evidence="9 10">CBS 12615</strain>
    </source>
</reference>
<dbReference type="PANTHER" id="PTHR12266">
    <property type="entry name" value="NA+/CA2+ K+ INDEPENDENT EXCHANGER"/>
    <property type="match status" value="1"/>
</dbReference>
<keyword evidence="3" id="KW-0813">Transport</keyword>